<dbReference type="Proteomes" id="UP001281761">
    <property type="component" value="Unassembled WGS sequence"/>
</dbReference>
<protein>
    <recommendedName>
        <fullName evidence="4">Right handed beta helix domain-containing protein</fullName>
    </recommendedName>
</protein>
<accession>A0ABQ9Y263</accession>
<proteinExistence type="predicted"/>
<evidence type="ECO:0000313" key="2">
    <source>
        <dbReference type="EMBL" id="KAK2957824.1"/>
    </source>
</evidence>
<organism evidence="2 3">
    <name type="scientific">Blattamonas nauphoetae</name>
    <dbReference type="NCBI Taxonomy" id="2049346"/>
    <lineage>
        <taxon>Eukaryota</taxon>
        <taxon>Metamonada</taxon>
        <taxon>Preaxostyla</taxon>
        <taxon>Oxymonadida</taxon>
        <taxon>Blattamonas</taxon>
    </lineage>
</organism>
<feature type="region of interest" description="Disordered" evidence="1">
    <location>
        <begin position="299"/>
        <end position="323"/>
    </location>
</feature>
<keyword evidence="3" id="KW-1185">Reference proteome</keyword>
<sequence>MKLSSSIIEGPADTIDPLLTLVVDNSIFFGITIVAQKPVLAGPEVQNVNIMNSTFQDITCSENHTLPTETVQGVANRSVVMKSSLVDKVDGALSGALVFGLQATDLTLKDVHYYRGTNAVRFSNNVVFSSSIKIEIISSEFQNTTTSDFWPNGGILYLPHDEVHINMFNTSVSNSSAPNGHGGFLFTSGHSTIIFDRCRMSYTSAGKSGGFIWAGKNVDTVILDNIDVRHSYSFGDGGALFLDGVRSFQSNFGVFSTSSTLKQGGVAFFNNSDDSEINRPSTKPPTNFELNINHFPHGDITDGVEGDDTQSPYASSRTSLRQHRRRLPNSLAMTLKRLPQHKWE</sequence>
<reference evidence="2 3" key="1">
    <citation type="journal article" date="2022" name="bioRxiv">
        <title>Genomics of Preaxostyla Flagellates Illuminates Evolutionary Transitions and the Path Towards Mitochondrial Loss.</title>
        <authorList>
            <person name="Novak L.V.F."/>
            <person name="Treitli S.C."/>
            <person name="Pyrih J."/>
            <person name="Halakuc P."/>
            <person name="Pipaliya S.V."/>
            <person name="Vacek V."/>
            <person name="Brzon O."/>
            <person name="Soukal P."/>
            <person name="Eme L."/>
            <person name="Dacks J.B."/>
            <person name="Karnkowska A."/>
            <person name="Elias M."/>
            <person name="Hampl V."/>
        </authorList>
    </citation>
    <scope>NUCLEOTIDE SEQUENCE [LARGE SCALE GENOMIC DNA]</scope>
    <source>
        <strain evidence="2">NAU3</strain>
        <tissue evidence="2">Gut</tissue>
    </source>
</reference>
<evidence type="ECO:0000313" key="3">
    <source>
        <dbReference type="Proteomes" id="UP001281761"/>
    </source>
</evidence>
<gene>
    <name evidence="2" type="ORF">BLNAU_7258</name>
</gene>
<comment type="caution">
    <text evidence="2">The sequence shown here is derived from an EMBL/GenBank/DDBJ whole genome shotgun (WGS) entry which is preliminary data.</text>
</comment>
<evidence type="ECO:0008006" key="4">
    <source>
        <dbReference type="Google" id="ProtNLM"/>
    </source>
</evidence>
<feature type="compositionally biased region" description="Polar residues" evidence="1">
    <location>
        <begin position="309"/>
        <end position="319"/>
    </location>
</feature>
<dbReference type="SUPFAM" id="SSF51126">
    <property type="entry name" value="Pectin lyase-like"/>
    <property type="match status" value="1"/>
</dbReference>
<dbReference type="EMBL" id="JARBJD010000043">
    <property type="protein sequence ID" value="KAK2957824.1"/>
    <property type="molecule type" value="Genomic_DNA"/>
</dbReference>
<name>A0ABQ9Y263_9EUKA</name>
<evidence type="ECO:0000256" key="1">
    <source>
        <dbReference type="SAM" id="MobiDB-lite"/>
    </source>
</evidence>
<dbReference type="InterPro" id="IPR011050">
    <property type="entry name" value="Pectin_lyase_fold/virulence"/>
</dbReference>